<dbReference type="PROSITE" id="PS51257">
    <property type="entry name" value="PROKAR_LIPOPROTEIN"/>
    <property type="match status" value="1"/>
</dbReference>
<feature type="compositionally biased region" description="Polar residues" evidence="2">
    <location>
        <begin position="89"/>
        <end position="102"/>
    </location>
</feature>
<dbReference type="EMBL" id="JAQNDL010000003">
    <property type="protein sequence ID" value="MDC0722472.1"/>
    <property type="molecule type" value="Genomic_DNA"/>
</dbReference>
<keyword evidence="4" id="KW-1185">Reference proteome</keyword>
<sequence length="624" mass="64539">MHRSLNVFGDARLVVALASLGLAACGDDGTATDSATNATTSGLTATDGTATTTPDTPTGTASTTQDGSGSMSDTVSPTEPTTTDPTATGVSETTDTSGPVSATDTTATTGETCQSAECCDMGEVFCGEVCCSVGEVCNFTKCELPGAECKETADCADDQYCDYSLGEPDVKPPDPLCMGGVAEPTGKCLTQPPLCGPNDPPQDPNDPECLQSCEYTIGGGEFNTTLKFAWGGVVDPPYDSDIMMTPIVVQLDDDDCDGKISERDIPEIVFSTFVSGQYPTNGSLHAISIEEGVVVEKWNVLAGAINPTKQLAGGNFDGQPGNEVVACGRNGEVFAVKGEDGTPLWTVNQTCFMPAIADLEGDGSVEVIVEGAILDGATGAVKATFDPPLNSSFIVSDLDDDGILDIITSSRGYHADGSMFVDTQLAATGQFYATQDWKSPWPAIADFDADGVPEVVVIDNLAHALSVWRHDPNAPAGFVVVRGPVDINGSLNPTLCPQGSWGRTHGGGPPTVADFDGDGVPDVGTAGGIGYAVFSGAALVDPAVAGPDTLLWIKQTADCSSASTGSSVFDFDGDGKAEVVYSDQNRLRIYEGPTGDVLLERCNTTATLIEYPVIADVDNDGYMV</sequence>
<dbReference type="SUPFAM" id="SSF69318">
    <property type="entry name" value="Integrin alpha N-terminal domain"/>
    <property type="match status" value="1"/>
</dbReference>
<name>A0ABT5E9D4_9BACT</name>
<dbReference type="InterPro" id="IPR013517">
    <property type="entry name" value="FG-GAP"/>
</dbReference>
<evidence type="ECO:0000313" key="3">
    <source>
        <dbReference type="EMBL" id="MDC0722472.1"/>
    </source>
</evidence>
<accession>A0ABT5E9D4</accession>
<organism evidence="3 4">
    <name type="scientific">Nannocystis bainbridge</name>
    <dbReference type="NCBI Taxonomy" id="2995303"/>
    <lineage>
        <taxon>Bacteria</taxon>
        <taxon>Pseudomonadati</taxon>
        <taxon>Myxococcota</taxon>
        <taxon>Polyangia</taxon>
        <taxon>Nannocystales</taxon>
        <taxon>Nannocystaceae</taxon>
        <taxon>Nannocystis</taxon>
    </lineage>
</organism>
<feature type="region of interest" description="Disordered" evidence="2">
    <location>
        <begin position="28"/>
        <end position="107"/>
    </location>
</feature>
<evidence type="ECO:0000256" key="2">
    <source>
        <dbReference type="SAM" id="MobiDB-lite"/>
    </source>
</evidence>
<dbReference type="Pfam" id="PF13517">
    <property type="entry name" value="FG-GAP_3"/>
    <property type="match status" value="1"/>
</dbReference>
<evidence type="ECO:0000256" key="1">
    <source>
        <dbReference type="ARBA" id="ARBA00022729"/>
    </source>
</evidence>
<reference evidence="3 4" key="1">
    <citation type="submission" date="2022-11" db="EMBL/GenBank/DDBJ databases">
        <title>Minimal conservation of predation-associated metabolite biosynthetic gene clusters underscores biosynthetic potential of Myxococcota including descriptions for ten novel species: Archangium lansinium sp. nov., Myxococcus landrumus sp. nov., Nannocystis bai.</title>
        <authorList>
            <person name="Ahearne A."/>
            <person name="Stevens C."/>
            <person name="Dowd S."/>
        </authorList>
    </citation>
    <scope>NUCLEOTIDE SEQUENCE [LARGE SCALE GENOMIC DNA]</scope>
    <source>
        <strain evidence="3 4">BB15-2</strain>
    </source>
</reference>
<dbReference type="Proteomes" id="UP001221686">
    <property type="component" value="Unassembled WGS sequence"/>
</dbReference>
<feature type="compositionally biased region" description="Low complexity" evidence="2">
    <location>
        <begin position="74"/>
        <end position="88"/>
    </location>
</feature>
<dbReference type="RefSeq" id="WP_272091001.1">
    <property type="nucleotide sequence ID" value="NZ_JAQNDL010000003.1"/>
</dbReference>
<keyword evidence="1" id="KW-0732">Signal</keyword>
<protein>
    <submittedName>
        <fullName evidence="3">VCBS repeat-containing protein</fullName>
    </submittedName>
</protein>
<proteinExistence type="predicted"/>
<feature type="compositionally biased region" description="Low complexity" evidence="2">
    <location>
        <begin position="28"/>
        <end position="64"/>
    </location>
</feature>
<dbReference type="InterPro" id="IPR028994">
    <property type="entry name" value="Integrin_alpha_N"/>
</dbReference>
<comment type="caution">
    <text evidence="3">The sequence shown here is derived from an EMBL/GenBank/DDBJ whole genome shotgun (WGS) entry which is preliminary data.</text>
</comment>
<evidence type="ECO:0000313" key="4">
    <source>
        <dbReference type="Proteomes" id="UP001221686"/>
    </source>
</evidence>
<gene>
    <name evidence="3" type="ORF">POL25_36620</name>
</gene>